<protein>
    <recommendedName>
        <fullName evidence="1">Putative plant transposon protein domain-containing protein</fullName>
    </recommendedName>
</protein>
<gene>
    <name evidence="2" type="ORF">MTR67_051776</name>
</gene>
<feature type="domain" description="Putative plant transposon protein" evidence="1">
    <location>
        <begin position="1"/>
        <end position="55"/>
    </location>
</feature>
<dbReference type="Pfam" id="PF20167">
    <property type="entry name" value="Transposase_32"/>
    <property type="match status" value="1"/>
</dbReference>
<organism evidence="2 3">
    <name type="scientific">Solanum verrucosum</name>
    <dbReference type="NCBI Taxonomy" id="315347"/>
    <lineage>
        <taxon>Eukaryota</taxon>
        <taxon>Viridiplantae</taxon>
        <taxon>Streptophyta</taxon>
        <taxon>Embryophyta</taxon>
        <taxon>Tracheophyta</taxon>
        <taxon>Spermatophyta</taxon>
        <taxon>Magnoliopsida</taxon>
        <taxon>eudicotyledons</taxon>
        <taxon>Gunneridae</taxon>
        <taxon>Pentapetalae</taxon>
        <taxon>asterids</taxon>
        <taxon>lamiids</taxon>
        <taxon>Solanales</taxon>
        <taxon>Solanaceae</taxon>
        <taxon>Solanoideae</taxon>
        <taxon>Solaneae</taxon>
        <taxon>Solanum</taxon>
    </lineage>
</organism>
<keyword evidence="3" id="KW-1185">Reference proteome</keyword>
<dbReference type="AlphaFoldDB" id="A0AAF0V858"/>
<sequence length="141" mass="16164">MCHPKEACHASIMAKKWIDLGLLTLQEMAMRAKQRLTSLPFPVFITELCRRAKIPWDPANDIKVIPSSSTDIRRIEAEFTREEVDWRRAAPADTSPERIVHLDYFALSFRGFRKLEEEEGVISKDLDLGLLDSSFLACNKT</sequence>
<dbReference type="PANTHER" id="PTHR33180">
    <property type="entry name" value="PHOTOSYSTEM II CP43 REACTION CENTER PROTEIN"/>
    <property type="match status" value="1"/>
</dbReference>
<accession>A0AAF0V858</accession>
<evidence type="ECO:0000313" key="2">
    <source>
        <dbReference type="EMBL" id="WMV58391.1"/>
    </source>
</evidence>
<name>A0AAF0V858_SOLVR</name>
<evidence type="ECO:0000313" key="3">
    <source>
        <dbReference type="Proteomes" id="UP001234989"/>
    </source>
</evidence>
<dbReference type="Proteomes" id="UP001234989">
    <property type="component" value="Chromosome 12"/>
</dbReference>
<dbReference type="InterPro" id="IPR046796">
    <property type="entry name" value="Transposase_32_dom"/>
</dbReference>
<evidence type="ECO:0000259" key="1">
    <source>
        <dbReference type="Pfam" id="PF20167"/>
    </source>
</evidence>
<reference evidence="2" key="1">
    <citation type="submission" date="2023-08" db="EMBL/GenBank/DDBJ databases">
        <title>A de novo genome assembly of Solanum verrucosum Schlechtendal, a Mexican diploid species geographically isolated from the other diploid A-genome species in potato relatives.</title>
        <authorList>
            <person name="Hosaka K."/>
        </authorList>
    </citation>
    <scope>NUCLEOTIDE SEQUENCE</scope>
    <source>
        <tissue evidence="2">Young leaves</tissue>
    </source>
</reference>
<dbReference type="PANTHER" id="PTHR33180:SF31">
    <property type="entry name" value="POLYPROTEIN PROTEIN"/>
    <property type="match status" value="1"/>
</dbReference>
<dbReference type="EMBL" id="CP133623">
    <property type="protein sequence ID" value="WMV58391.1"/>
    <property type="molecule type" value="Genomic_DNA"/>
</dbReference>
<proteinExistence type="predicted"/>